<dbReference type="Proteomes" id="UP000516260">
    <property type="component" value="Chromosome 2"/>
</dbReference>
<proteinExistence type="predicted"/>
<evidence type="ECO:0000256" key="2">
    <source>
        <dbReference type="SAM" id="MobiDB-lite"/>
    </source>
</evidence>
<keyword evidence="1" id="KW-0175">Coiled coil</keyword>
<feature type="compositionally biased region" description="Polar residues" evidence="2">
    <location>
        <begin position="160"/>
        <end position="179"/>
    </location>
</feature>
<reference evidence="3 4" key="1">
    <citation type="submission" date="2019-04" db="EMBL/GenBank/DDBJ databases">
        <title>The sequence and de novo assembly of Takifugu bimaculatus genome using PacBio and Hi-C technologies.</title>
        <authorList>
            <person name="Xu P."/>
            <person name="Liu B."/>
            <person name="Zhou Z."/>
        </authorList>
    </citation>
    <scope>NUCLEOTIDE SEQUENCE [LARGE SCALE GENOMIC DNA]</scope>
    <source>
        <strain evidence="3">TB-2018</strain>
        <tissue evidence="3">Muscle</tissue>
    </source>
</reference>
<dbReference type="PANTHER" id="PTHR23166:SF4">
    <property type="entry name" value="FILAMIN A-INTERACTING PROTEIN 1-LIKE"/>
    <property type="match status" value="1"/>
</dbReference>
<organism evidence="3 4">
    <name type="scientific">Takifugu bimaculatus</name>
    <dbReference type="NCBI Taxonomy" id="433685"/>
    <lineage>
        <taxon>Eukaryota</taxon>
        <taxon>Metazoa</taxon>
        <taxon>Chordata</taxon>
        <taxon>Craniata</taxon>
        <taxon>Vertebrata</taxon>
        <taxon>Euteleostomi</taxon>
        <taxon>Actinopterygii</taxon>
        <taxon>Neopterygii</taxon>
        <taxon>Teleostei</taxon>
        <taxon>Neoteleostei</taxon>
        <taxon>Acanthomorphata</taxon>
        <taxon>Eupercaria</taxon>
        <taxon>Tetraodontiformes</taxon>
        <taxon>Tetradontoidea</taxon>
        <taxon>Tetraodontidae</taxon>
        <taxon>Takifugu</taxon>
    </lineage>
</organism>
<feature type="region of interest" description="Disordered" evidence="2">
    <location>
        <begin position="1"/>
        <end position="24"/>
    </location>
</feature>
<evidence type="ECO:0000313" key="4">
    <source>
        <dbReference type="Proteomes" id="UP000516260"/>
    </source>
</evidence>
<dbReference type="AlphaFoldDB" id="A0A4Z2BN12"/>
<keyword evidence="4" id="KW-1185">Reference proteome</keyword>
<feature type="compositionally biased region" description="Polar residues" evidence="2">
    <location>
        <begin position="188"/>
        <end position="203"/>
    </location>
</feature>
<gene>
    <name evidence="3" type="ORF">fugu_001869</name>
</gene>
<dbReference type="InterPro" id="IPR050719">
    <property type="entry name" value="Cortactin-Actin_Reg"/>
</dbReference>
<protein>
    <submittedName>
        <fullName evidence="3">Uncharacterized protein</fullName>
    </submittedName>
</protein>
<evidence type="ECO:0000256" key="1">
    <source>
        <dbReference type="ARBA" id="ARBA00023054"/>
    </source>
</evidence>
<accession>A0A4Z2BN12</accession>
<dbReference type="PANTHER" id="PTHR23166">
    <property type="entry name" value="FILAMIN/GPBP-INTERACTING PROTEIN"/>
    <property type="match status" value="1"/>
</dbReference>
<comment type="caution">
    <text evidence="3">The sequence shown here is derived from an EMBL/GenBank/DDBJ whole genome shotgun (WGS) entry which is preliminary data.</text>
</comment>
<name>A0A4Z2BN12_9TELE</name>
<feature type="region of interest" description="Disordered" evidence="2">
    <location>
        <begin position="143"/>
        <end position="203"/>
    </location>
</feature>
<dbReference type="EMBL" id="SWLE01000012">
    <property type="protein sequence ID" value="TNM93693.1"/>
    <property type="molecule type" value="Genomic_DNA"/>
</dbReference>
<evidence type="ECO:0000313" key="3">
    <source>
        <dbReference type="EMBL" id="TNM93693.1"/>
    </source>
</evidence>
<sequence length="203" mass="21793">MAAYSRALTPDSSGSATPDRAMSPIQIVSVTTGTPDRTLSTEQVEMVGGHAVFRVSRKGNPAGRSREDNKIHIHLGNPFTQNIGSPSPCHAPGLSEQRTQVFANCSSSTARAHSKITSSIMIKPTSTPVQRPSQITIPLEAFRRPGPTRIPKPKGFGYQKVTNGTTTNMQSKSPSTTMKEQPVHKQPSPDQAETVTSVMKVTT</sequence>